<reference evidence="1" key="1">
    <citation type="journal article" date="2021" name="PeerJ">
        <title>Extensive microbial diversity within the chicken gut microbiome revealed by metagenomics and culture.</title>
        <authorList>
            <person name="Gilroy R."/>
            <person name="Ravi A."/>
            <person name="Getino M."/>
            <person name="Pursley I."/>
            <person name="Horton D.L."/>
            <person name="Alikhan N.F."/>
            <person name="Baker D."/>
            <person name="Gharbi K."/>
            <person name="Hall N."/>
            <person name="Watson M."/>
            <person name="Adriaenssens E.M."/>
            <person name="Foster-Nyarko E."/>
            <person name="Jarju S."/>
            <person name="Secka A."/>
            <person name="Antonio M."/>
            <person name="Oren A."/>
            <person name="Chaudhuri R.R."/>
            <person name="La Ragione R."/>
            <person name="Hildebrand F."/>
            <person name="Pallen M.J."/>
        </authorList>
    </citation>
    <scope>NUCLEOTIDE SEQUENCE</scope>
    <source>
        <strain evidence="1">MalCec1-1739</strain>
    </source>
</reference>
<protein>
    <submittedName>
        <fullName evidence="1">Uncharacterized protein</fullName>
    </submittedName>
</protein>
<accession>A0A9D2ZUQ2</accession>
<gene>
    <name evidence="1" type="ORF">IAA93_06305</name>
</gene>
<dbReference type="EMBL" id="DWUP01000144">
    <property type="protein sequence ID" value="HJD53317.1"/>
    <property type="molecule type" value="Genomic_DNA"/>
</dbReference>
<comment type="caution">
    <text evidence="1">The sequence shown here is derived from an EMBL/GenBank/DDBJ whole genome shotgun (WGS) entry which is preliminary data.</text>
</comment>
<evidence type="ECO:0000313" key="1">
    <source>
        <dbReference type="EMBL" id="HJD53317.1"/>
    </source>
</evidence>
<dbReference type="Proteomes" id="UP000787625">
    <property type="component" value="Unassembled WGS sequence"/>
</dbReference>
<proteinExistence type="predicted"/>
<dbReference type="Gene3D" id="3.10.450.50">
    <property type="match status" value="2"/>
</dbReference>
<evidence type="ECO:0000313" key="2">
    <source>
        <dbReference type="Proteomes" id="UP000787625"/>
    </source>
</evidence>
<reference evidence="1" key="2">
    <citation type="submission" date="2021-04" db="EMBL/GenBank/DDBJ databases">
        <authorList>
            <person name="Gilroy R."/>
        </authorList>
    </citation>
    <scope>NUCLEOTIDE SEQUENCE</scope>
    <source>
        <strain evidence="1">MalCec1-1739</strain>
    </source>
</reference>
<sequence length="267" mass="28728">MNQLIILLSIVALMSSCGNKTSGQQDCTQFVSEFYTEYLNAPWDLHEQVESRYFTPALVAKVARMSANSGADAVTASQDPGMTPDFTVKDLGGGWYGVDGMGNIHTVYLKAGEIDGQCRITYISPYGDKWGDELICPGDMQADIDMTSAGAFVESFYKAYLGCYAAMPADLPGKLGELRQSYLTDAARHHIAAILDEAREMGYIDMDPDHYDPLIGGCDFEYAELGKVGVRPAGGDTFTVSGLAHGGSITVTVSGTQGNYRIAGFSE</sequence>
<name>A0A9D2ZUQ2_9BACT</name>
<organism evidence="1 2">
    <name type="scientific">Candidatus Avibacteroides avistercoris</name>
    <dbReference type="NCBI Taxonomy" id="2840690"/>
    <lineage>
        <taxon>Bacteria</taxon>
        <taxon>Pseudomonadati</taxon>
        <taxon>Bacteroidota</taxon>
        <taxon>Bacteroidia</taxon>
        <taxon>Bacteroidales</taxon>
        <taxon>Bacteroidaceae</taxon>
        <taxon>Bacteroidaceae incertae sedis</taxon>
        <taxon>Candidatus Avibacteroides</taxon>
    </lineage>
</organism>
<dbReference type="AlphaFoldDB" id="A0A9D2ZUQ2"/>